<evidence type="ECO:0000313" key="3">
    <source>
        <dbReference type="EMBL" id="ASK62333.1"/>
    </source>
</evidence>
<keyword evidence="4" id="KW-1185">Reference proteome</keyword>
<feature type="active site" description="Nucleophile" evidence="1">
    <location>
        <position position="115"/>
    </location>
</feature>
<dbReference type="Gene3D" id="3.40.50.10780">
    <property type="entry name" value="Dipeptide transport protein"/>
    <property type="match status" value="1"/>
</dbReference>
<dbReference type="InterPro" id="IPR027476">
    <property type="entry name" value="DppA_N"/>
</dbReference>
<organism evidence="3 4">
    <name type="scientific">Virgibacillus phasianinus</name>
    <dbReference type="NCBI Taxonomy" id="2017483"/>
    <lineage>
        <taxon>Bacteria</taxon>
        <taxon>Bacillati</taxon>
        <taxon>Bacillota</taxon>
        <taxon>Bacilli</taxon>
        <taxon>Bacillales</taxon>
        <taxon>Bacillaceae</taxon>
        <taxon>Virgibacillus</taxon>
    </lineage>
</organism>
<dbReference type="InterPro" id="IPR007035">
    <property type="entry name" value="Peptidase_M55"/>
</dbReference>
<evidence type="ECO:0000256" key="1">
    <source>
        <dbReference type="PIRSR" id="PIRSR015853-1"/>
    </source>
</evidence>
<dbReference type="RefSeq" id="WP_089061593.1">
    <property type="nucleotide sequence ID" value="NZ_CP022315.1"/>
</dbReference>
<feature type="binding site" evidence="2">
    <location>
        <position position="60"/>
    </location>
    <ligand>
        <name>Zn(2+)</name>
        <dbReference type="ChEBI" id="CHEBI:29105"/>
        <label>2</label>
    </ligand>
</feature>
<dbReference type="Gene3D" id="3.30.1360.130">
    <property type="entry name" value="Dipeptide transport protein"/>
    <property type="match status" value="1"/>
</dbReference>
<sequence>MKVFISADIEGVSGVVHGEHTARNGREHDLARRLMTGEVNAGILGALQGGAKEVVVNDSHGTMRNIVQDQLSPEAELIIGSPKKLAMMEGIDSTFDVAFFIGYHTRMGTSGILNHTFSGRTIKSIIINGVEYGEFGLNALVAGYYGVPVVFVSGCNLLAKEAVTYVPNIQQGVVKKTINRTTAQNLHPEKAQSIIKEKSTTAMSLKDKIDPFVVEGPLTVEVEFLNTGLADAAEILPVVKRITPLSVSFETDDVLECYRFIRSLIMMASSTFSS</sequence>
<dbReference type="Proteomes" id="UP000198312">
    <property type="component" value="Chromosome"/>
</dbReference>
<feature type="binding site" evidence="2">
    <location>
        <position position="104"/>
    </location>
    <ligand>
        <name>Zn(2+)</name>
        <dbReference type="ChEBI" id="CHEBI:29105"/>
        <label>2</label>
    </ligand>
</feature>
<dbReference type="InterPro" id="IPR036177">
    <property type="entry name" value="Peptidase_M55_sf"/>
</dbReference>
<dbReference type="PIRSF" id="PIRSF015853">
    <property type="entry name" value="Pep_DppA"/>
    <property type="match status" value="1"/>
</dbReference>
<keyword evidence="2" id="KW-0479">Metal-binding</keyword>
<dbReference type="OrthoDB" id="9785420at2"/>
<feature type="binding site" evidence="2">
    <location>
        <position position="134"/>
    </location>
    <ligand>
        <name>Zn(2+)</name>
        <dbReference type="ChEBI" id="CHEBI:29105"/>
        <label>2</label>
    </ligand>
</feature>
<dbReference type="GO" id="GO:0046872">
    <property type="term" value="F:metal ion binding"/>
    <property type="evidence" value="ECO:0007669"/>
    <property type="project" value="UniProtKB-KW"/>
</dbReference>
<keyword evidence="2" id="KW-0862">Zinc</keyword>
<dbReference type="EMBL" id="CP022315">
    <property type="protein sequence ID" value="ASK62333.1"/>
    <property type="molecule type" value="Genomic_DNA"/>
</dbReference>
<proteinExistence type="predicted"/>
<feature type="binding site" evidence="2">
    <location>
        <position position="10"/>
    </location>
    <ligand>
        <name>Zn(2+)</name>
        <dbReference type="ChEBI" id="CHEBI:29105"/>
        <label>1</label>
    </ligand>
</feature>
<dbReference type="CDD" id="cd08663">
    <property type="entry name" value="DAP_dppA_1"/>
    <property type="match status" value="1"/>
</dbReference>
<protein>
    <submittedName>
        <fullName evidence="3">Peptidase M55</fullName>
    </submittedName>
</protein>
<dbReference type="KEGG" id="vil:CFK37_09275"/>
<dbReference type="SUPFAM" id="SSF63992">
    <property type="entry name" value="Dipeptide transport protein"/>
    <property type="match status" value="1"/>
</dbReference>
<evidence type="ECO:0000256" key="2">
    <source>
        <dbReference type="PIRSR" id="PIRSR015853-2"/>
    </source>
</evidence>
<accession>A0A220U3M9</accession>
<feature type="binding site" evidence="2">
    <location>
        <position position="8"/>
    </location>
    <ligand>
        <name>Zn(2+)</name>
        <dbReference type="ChEBI" id="CHEBI:29105"/>
        <label>2</label>
    </ligand>
</feature>
<evidence type="ECO:0000313" key="4">
    <source>
        <dbReference type="Proteomes" id="UP000198312"/>
    </source>
</evidence>
<dbReference type="AlphaFoldDB" id="A0A220U3M9"/>
<reference evidence="3 4" key="1">
    <citation type="submission" date="2017-07" db="EMBL/GenBank/DDBJ databases">
        <title>Virgibacillus sp. LM2416.</title>
        <authorList>
            <person name="Tak E.J."/>
            <person name="Bae J.-W."/>
        </authorList>
    </citation>
    <scope>NUCLEOTIDE SEQUENCE [LARGE SCALE GENOMIC DNA]</scope>
    <source>
        <strain evidence="3 4">LM2416</strain>
    </source>
</reference>
<dbReference type="Pfam" id="PF04951">
    <property type="entry name" value="Peptidase_M55"/>
    <property type="match status" value="1"/>
</dbReference>
<feature type="binding site" evidence="2">
    <location>
        <position position="8"/>
    </location>
    <ligand>
        <name>Zn(2+)</name>
        <dbReference type="ChEBI" id="CHEBI:29105"/>
        <label>1</label>
    </ligand>
</feature>
<gene>
    <name evidence="3" type="ORF">CFK37_09275</name>
</gene>
<name>A0A220U3M9_9BACI</name>